<keyword evidence="10 16" id="KW-0238">DNA-binding</keyword>
<keyword evidence="8 16" id="KW-0862">Zinc</keyword>
<dbReference type="GO" id="GO:0006351">
    <property type="term" value="P:DNA-templated transcription"/>
    <property type="evidence" value="ECO:0007669"/>
    <property type="project" value="UniProtKB-UniRule"/>
</dbReference>
<dbReference type="InterPro" id="IPR038575">
    <property type="entry name" value="E6_sf"/>
</dbReference>
<evidence type="ECO:0000256" key="8">
    <source>
        <dbReference type="ARBA" id="ARBA00022833"/>
    </source>
</evidence>
<comment type="function">
    <text evidence="16">Plays a major role in the induction and maintenance of cellular transformation. E6 associates with host UBE3A/E6-AP ubiquitin-protein ligase and modulates its activity. Protects host keratinocytes from apoptosis by mediating the degradation of host BAK1. May also inhibit host immune response.</text>
</comment>
<evidence type="ECO:0000256" key="15">
    <source>
        <dbReference type="ARBA" id="ARBA00023323"/>
    </source>
</evidence>
<keyword evidence="12 16" id="KW-0804">Transcription</keyword>
<keyword evidence="9 16" id="KW-0805">Transcription regulation</keyword>
<evidence type="ECO:0000256" key="17">
    <source>
        <dbReference type="RuleBase" id="RU363123"/>
    </source>
</evidence>
<sequence length="135" mass="15230">MENITSITGLANALGIPWVDLLIPCTFCGKFMDYHDLTKFESQMQLLWKGKCVYGCCNRCARLSSRREVQLFGQGTKALSEVLKQGIKLTDLVIRCVACLNKLTYVEKLSVLYGENQVTVVRGRYRGICKNCKPI</sequence>
<evidence type="ECO:0000256" key="1">
    <source>
        <dbReference type="ARBA" id="ARBA00006346"/>
    </source>
</evidence>
<evidence type="ECO:0000256" key="12">
    <source>
        <dbReference type="ARBA" id="ARBA00023163"/>
    </source>
</evidence>
<evidence type="ECO:0000256" key="14">
    <source>
        <dbReference type="ARBA" id="ARBA00023280"/>
    </source>
</evidence>
<accession>A0A223FQT7</accession>
<comment type="subunit">
    <text evidence="16">Forms homodimers. Interacts with ubiquitin-protein ligase UBE3A/E6-AP; this interaction stimulates UBE3A ubiquitin activity. Interacts with host BAK1.</text>
</comment>
<gene>
    <name evidence="16" type="primary">E6</name>
</gene>
<dbReference type="OrthoDB" id="27353at10239"/>
<dbReference type="GO" id="GO:0052170">
    <property type="term" value="P:symbiont-mediated suppression of host innate immune response"/>
    <property type="evidence" value="ECO:0007669"/>
    <property type="project" value="UniProtKB-KW"/>
</dbReference>
<dbReference type="GO" id="GO:0039648">
    <property type="term" value="P:symbiont-mediated perturbation of host ubiquitin-like protein modification"/>
    <property type="evidence" value="ECO:0007669"/>
    <property type="project" value="UniProtKB-UniRule"/>
</dbReference>
<keyword evidence="4 16" id="KW-0945">Host-virus interaction</keyword>
<keyword evidence="6 16" id="KW-0479">Metal-binding</keyword>
<evidence type="ECO:0000256" key="4">
    <source>
        <dbReference type="ARBA" id="ARBA00022581"/>
    </source>
</evidence>
<keyword evidence="14 16" id="KW-0899">Viral immunoevasion</keyword>
<evidence type="ECO:0000313" key="18">
    <source>
        <dbReference type="EMBL" id="AST11574.1"/>
    </source>
</evidence>
<comment type="similarity">
    <text evidence="1 16 17">Belongs to the papillomaviridae E6 protein family.</text>
</comment>
<evidence type="ECO:0000256" key="13">
    <source>
        <dbReference type="ARBA" id="ARBA00023200"/>
    </source>
</evidence>
<dbReference type="GO" id="GO:0039502">
    <property type="term" value="P:symbiont-mediated suppression of host type I interferon-mediated signaling pathway"/>
    <property type="evidence" value="ECO:0007669"/>
    <property type="project" value="UniProtKB-UniRule"/>
</dbReference>
<dbReference type="SUPFAM" id="SSF161229">
    <property type="entry name" value="E6 C-terminal domain-like"/>
    <property type="match status" value="2"/>
</dbReference>
<evidence type="ECO:0000256" key="7">
    <source>
        <dbReference type="ARBA" id="ARBA00022771"/>
    </source>
</evidence>
<dbReference type="GO" id="GO:0030430">
    <property type="term" value="C:host cell cytoplasm"/>
    <property type="evidence" value="ECO:0007669"/>
    <property type="project" value="UniProtKB-SubCell"/>
</dbReference>
<evidence type="ECO:0000256" key="2">
    <source>
        <dbReference type="ARBA" id="ARBA00022518"/>
    </source>
</evidence>
<keyword evidence="11 16" id="KW-0010">Activator</keyword>
<proteinExistence type="inferred from homology"/>
<keyword evidence="5 16" id="KW-1090">Inhibition of host innate immune response by virus</keyword>
<evidence type="ECO:0000256" key="6">
    <source>
        <dbReference type="ARBA" id="ARBA00022723"/>
    </source>
</evidence>
<evidence type="ECO:0000256" key="16">
    <source>
        <dbReference type="HAMAP-Rule" id="MF_04006"/>
    </source>
</evidence>
<dbReference type="GO" id="GO:0042025">
    <property type="term" value="C:host cell nucleus"/>
    <property type="evidence" value="ECO:0007669"/>
    <property type="project" value="UniProtKB-SubCell"/>
</dbReference>
<comment type="subcellular location">
    <subcellularLocation>
        <location evidence="16 17">Host cytoplasm</location>
    </subcellularLocation>
    <subcellularLocation>
        <location evidence="16 17">Host nucleus</location>
    </subcellularLocation>
</comment>
<dbReference type="Pfam" id="PF00518">
    <property type="entry name" value="E6"/>
    <property type="match status" value="1"/>
</dbReference>
<keyword evidence="7 16" id="KW-0863">Zinc-finger</keyword>
<organism evidence="18">
    <name type="scientific">Sus scrofa papillomavirus 2</name>
    <dbReference type="NCBI Taxonomy" id="2025338"/>
    <lineage>
        <taxon>Viruses</taxon>
        <taxon>Monodnaviria</taxon>
        <taxon>Shotokuvirae</taxon>
        <taxon>Cossaviricota</taxon>
        <taxon>Papovaviricetes</taxon>
        <taxon>Zurhausenvirales</taxon>
        <taxon>Papillomaviridae</taxon>
    </lineage>
</organism>
<dbReference type="GO" id="GO:0052150">
    <property type="term" value="P:symbiont-mediated perturbation of host apoptosis"/>
    <property type="evidence" value="ECO:0007669"/>
    <property type="project" value="UniProtKB-KW"/>
</dbReference>
<dbReference type="Gene3D" id="3.30.240.40">
    <property type="entry name" value="E6 early regulatory protein"/>
    <property type="match status" value="2"/>
</dbReference>
<reference evidence="18" key="1">
    <citation type="journal article" date="2017" name="J. Gen. Virol.">
        <title>Sus scrofa papillomavirus 2 - genetic characterization of a novel suid papillomavirus from wild boar in Germany.</title>
        <authorList>
            <person name="Link E.K."/>
            <person name="Hoferer M."/>
            <person name="Strobel B."/>
            <person name="Rigbers K."/>
            <person name="Langenmayer M.C."/>
            <person name="Sutter G."/>
            <person name="Fux R."/>
        </authorList>
    </citation>
    <scope>NUCLEOTIDE SEQUENCE [LARGE SCALE GENOMIC DNA]</scope>
    <source>
        <strain evidence="18">DE1018-16</strain>
    </source>
</reference>
<name>A0A223FQT7_9PAPI</name>
<keyword evidence="2 16" id="KW-0244">Early protein</keyword>
<dbReference type="EMBL" id="KY817993">
    <property type="protein sequence ID" value="AST11574.1"/>
    <property type="molecule type" value="Genomic_DNA"/>
</dbReference>
<feature type="zinc finger region" evidence="16">
    <location>
        <begin position="96"/>
        <end position="132"/>
    </location>
</feature>
<keyword evidence="3 16" id="KW-1048">Host nucleus</keyword>
<keyword evidence="13 16" id="KW-1035">Host cytoplasm</keyword>
<dbReference type="Proteomes" id="UP000217306">
    <property type="component" value="Segment"/>
</dbReference>
<dbReference type="GO" id="GO:0003677">
    <property type="term" value="F:DNA binding"/>
    <property type="evidence" value="ECO:0007669"/>
    <property type="project" value="UniProtKB-UniRule"/>
</dbReference>
<evidence type="ECO:0000256" key="5">
    <source>
        <dbReference type="ARBA" id="ARBA00022632"/>
    </source>
</evidence>
<evidence type="ECO:0000256" key="11">
    <source>
        <dbReference type="ARBA" id="ARBA00023159"/>
    </source>
</evidence>
<dbReference type="GO" id="GO:0008270">
    <property type="term" value="F:zinc ion binding"/>
    <property type="evidence" value="ECO:0007669"/>
    <property type="project" value="UniProtKB-KW"/>
</dbReference>
<evidence type="ECO:0000256" key="10">
    <source>
        <dbReference type="ARBA" id="ARBA00023125"/>
    </source>
</evidence>
<dbReference type="InterPro" id="IPR001334">
    <property type="entry name" value="E6"/>
</dbReference>
<keyword evidence="15 16" id="KW-1119">Modulation of host cell apoptosis by virus</keyword>
<dbReference type="GO" id="GO:0006355">
    <property type="term" value="P:regulation of DNA-templated transcription"/>
    <property type="evidence" value="ECO:0007669"/>
    <property type="project" value="UniProtKB-UniRule"/>
</dbReference>
<dbReference type="HAMAP" id="MF_04006">
    <property type="entry name" value="HPV_E6"/>
    <property type="match status" value="1"/>
</dbReference>
<comment type="caution">
    <text evidence="16">Lacks conserved residue(s) required for the propagation of feature annotation.</text>
</comment>
<protein>
    <recommendedName>
        <fullName evidence="16 17">Protein E6</fullName>
    </recommendedName>
</protein>
<evidence type="ECO:0000256" key="9">
    <source>
        <dbReference type="ARBA" id="ARBA00023015"/>
    </source>
</evidence>
<evidence type="ECO:0000256" key="3">
    <source>
        <dbReference type="ARBA" id="ARBA00022562"/>
    </source>
</evidence>